<accession>A0A1C1CLD8</accession>
<feature type="compositionally biased region" description="Basic and acidic residues" evidence="1">
    <location>
        <begin position="133"/>
        <end position="145"/>
    </location>
</feature>
<feature type="compositionally biased region" description="Polar residues" evidence="1">
    <location>
        <begin position="380"/>
        <end position="394"/>
    </location>
</feature>
<evidence type="ECO:0000256" key="1">
    <source>
        <dbReference type="SAM" id="MobiDB-lite"/>
    </source>
</evidence>
<feature type="region of interest" description="Disordered" evidence="1">
    <location>
        <begin position="21"/>
        <end position="43"/>
    </location>
</feature>
<organism evidence="2 3">
    <name type="scientific">Cladophialophora carrionii</name>
    <dbReference type="NCBI Taxonomy" id="86049"/>
    <lineage>
        <taxon>Eukaryota</taxon>
        <taxon>Fungi</taxon>
        <taxon>Dikarya</taxon>
        <taxon>Ascomycota</taxon>
        <taxon>Pezizomycotina</taxon>
        <taxon>Eurotiomycetes</taxon>
        <taxon>Chaetothyriomycetidae</taxon>
        <taxon>Chaetothyriales</taxon>
        <taxon>Herpotrichiellaceae</taxon>
        <taxon>Cladophialophora</taxon>
    </lineage>
</organism>
<dbReference type="VEuPathDB" id="FungiDB:G647_02642"/>
<dbReference type="STRING" id="86049.A0A1C1CLD8"/>
<evidence type="ECO:0000313" key="3">
    <source>
        <dbReference type="Proteomes" id="UP000094526"/>
    </source>
</evidence>
<evidence type="ECO:0000313" key="2">
    <source>
        <dbReference type="EMBL" id="OCT49299.1"/>
    </source>
</evidence>
<reference evidence="3" key="1">
    <citation type="submission" date="2015-07" db="EMBL/GenBank/DDBJ databases">
        <authorList>
            <person name="Teixeira M.M."/>
            <person name="Souza R.C."/>
            <person name="Almeida L.G."/>
            <person name="Vicente V.A."/>
            <person name="de Hoog S."/>
            <person name="Bocca A.L."/>
            <person name="de Almeida S.R."/>
            <person name="Vasconcelos A.T."/>
            <person name="Felipe M.S."/>
        </authorList>
    </citation>
    <scope>NUCLEOTIDE SEQUENCE [LARGE SCALE GENOMIC DNA]</scope>
    <source>
        <strain evidence="3">KSF</strain>
    </source>
</reference>
<sequence length="562" mass="62376">MSHLQGRAFETSELVQKWLSGLGRDSMGPSSLGLNHEGTREGKEIQRGRCTVVLVPKDARRTHQHKEGRGTEQRYRHGQGGRSAHPDFGPSSGENTVSHGGVVEKVNDMSGSRRDTVEDPSAKYARRPRHKTKGDTYEYKDGSEKRAEKRLSKDLVIEKPGATLTKDFQAPNVAVGRLTLRRTGPGFLHKGKSSGIAEWKGLPDLTFSEMAFLKRKRKDENGKTGESQLKKKHRRPSSQEISAFFHRPEDQQPRATSLPKPSSVGSYFSWSVSSPQTRSVPMGQRSSLFAQPLEQGGWHGAVGDKLGVGASVRSNSTFTHRFLENMTTDALLCGVDTFAHREKEYYTLDDLKMLAEAPTAGSPRSQKALYGLGNMRNVKGTATSPRSAQDQEASSVRRARELSAHTDKRHVRPDTEISEPGPLLAEDPTVVGPSSQRSAVLGAIAPLPSDMDEFDRDLWRHGIGSSARSKTRFMVGDDTSSFRFRFERTPPRPLSSYWSQPIPGIDEDQQVAYDSIGTGYLHEAVTHSNTFQHHPRSLRVPRHVVDDPVVGFSGFSRRQILY</sequence>
<feature type="region of interest" description="Disordered" evidence="1">
    <location>
        <begin position="59"/>
        <end position="145"/>
    </location>
</feature>
<keyword evidence="3" id="KW-1185">Reference proteome</keyword>
<dbReference type="VEuPathDB" id="FungiDB:CLCR_04733"/>
<feature type="region of interest" description="Disordered" evidence="1">
    <location>
        <begin position="216"/>
        <end position="239"/>
    </location>
</feature>
<dbReference type="AlphaFoldDB" id="A0A1C1CLD8"/>
<protein>
    <submittedName>
        <fullName evidence="2">Uncharacterized protein</fullName>
    </submittedName>
</protein>
<gene>
    <name evidence="2" type="ORF">CLCR_04733</name>
</gene>
<feature type="compositionally biased region" description="Basic and acidic residues" evidence="1">
    <location>
        <begin position="105"/>
        <end position="121"/>
    </location>
</feature>
<feature type="compositionally biased region" description="Basic and acidic residues" evidence="1">
    <location>
        <begin position="59"/>
        <end position="75"/>
    </location>
</feature>
<comment type="caution">
    <text evidence="2">The sequence shown here is derived from an EMBL/GenBank/DDBJ whole genome shotgun (WGS) entry which is preliminary data.</text>
</comment>
<feature type="region of interest" description="Disordered" evidence="1">
    <location>
        <begin position="376"/>
        <end position="436"/>
    </location>
</feature>
<dbReference type="Proteomes" id="UP000094526">
    <property type="component" value="Unassembled WGS sequence"/>
</dbReference>
<dbReference type="eggNOG" id="ENOG502SG1I">
    <property type="taxonomic scope" value="Eukaryota"/>
</dbReference>
<name>A0A1C1CLD8_9EURO</name>
<proteinExistence type="predicted"/>
<dbReference type="EMBL" id="LGRB01000011">
    <property type="protein sequence ID" value="OCT49299.1"/>
    <property type="molecule type" value="Genomic_DNA"/>
</dbReference>
<dbReference type="OrthoDB" id="2537141at2759"/>